<dbReference type="AlphaFoldDB" id="A0AAD3HQ41"/>
<dbReference type="Proteomes" id="UP001054857">
    <property type="component" value="Unassembled WGS sequence"/>
</dbReference>
<protein>
    <recommendedName>
        <fullName evidence="5">LOV domain-containing protein</fullName>
    </recommendedName>
</protein>
<dbReference type="EMBL" id="BMAR01000027">
    <property type="protein sequence ID" value="GFR48978.1"/>
    <property type="molecule type" value="Genomic_DNA"/>
</dbReference>
<gene>
    <name evidence="3" type="ORF">Agub_g10996</name>
</gene>
<accession>A0AAD3HQ41</accession>
<evidence type="ECO:0000313" key="3">
    <source>
        <dbReference type="EMBL" id="GFR48978.1"/>
    </source>
</evidence>
<dbReference type="Gene3D" id="3.30.450.20">
    <property type="entry name" value="PAS domain"/>
    <property type="match status" value="1"/>
</dbReference>
<feature type="region of interest" description="Disordered" evidence="2">
    <location>
        <begin position="1"/>
        <end position="26"/>
    </location>
</feature>
<proteinExistence type="predicted"/>
<name>A0AAD3HQ41_9CHLO</name>
<keyword evidence="1" id="KW-0175">Coiled coil</keyword>
<reference evidence="3 4" key="1">
    <citation type="journal article" date="2021" name="Sci. Rep.">
        <title>Genome sequencing of the multicellular alga Astrephomene provides insights into convergent evolution of germ-soma differentiation.</title>
        <authorList>
            <person name="Yamashita S."/>
            <person name="Yamamoto K."/>
            <person name="Matsuzaki R."/>
            <person name="Suzuki S."/>
            <person name="Yamaguchi H."/>
            <person name="Hirooka S."/>
            <person name="Minakuchi Y."/>
            <person name="Miyagishima S."/>
            <person name="Kawachi M."/>
            <person name="Toyoda A."/>
            <person name="Nozaki H."/>
        </authorList>
    </citation>
    <scope>NUCLEOTIDE SEQUENCE [LARGE SCALE GENOMIC DNA]</scope>
    <source>
        <strain evidence="3 4">NIES-4017</strain>
    </source>
</reference>
<feature type="coiled-coil region" evidence="1">
    <location>
        <begin position="29"/>
        <end position="93"/>
    </location>
</feature>
<keyword evidence="4" id="KW-1185">Reference proteome</keyword>
<evidence type="ECO:0008006" key="5">
    <source>
        <dbReference type="Google" id="ProtNLM"/>
    </source>
</evidence>
<feature type="compositionally biased region" description="Polar residues" evidence="2">
    <location>
        <begin position="13"/>
        <end position="26"/>
    </location>
</feature>
<sequence length="578" mass="57237">MASLYLREGRATSGGSRLNYDTPSSPYISGISEQTIRSLQERVAELEEALKRERHRADLCQQQLEQCIAAAAAAAQQQQQQQLQQQQLQFQQQLQIKHEQEQEQGAWEVPASAGSCWAQPQWDVREEGAGGAGEQGDVRWGGADATARHGAWGVGSGTAAAAVGVEAAGEEEGCTAVQAAASCRGGDGDRDGWGGGGGREGVVVGGVASAALGAGCHVSGGTGNAGGNVDVAEAAGTAVDRGTAAEATSPSPWTAAVAAAAASASATAAAASSCSSRTTAAHADRADSERCSGECTGQEGDRAASAVASAVELTCSTFFSTSAASASTRLGPGTGASSACWLETPSPPAAAAAVVGGTAAPGLMHSMAAAAAAAGPGWRRCPSYAEGLATAAGSIGGMPLDLTATAAEVSCPAVQAHGPAAGGGVATSPPSGGGWTAAGTAAAVPPPEAVTAVTTTCPPTSTLTTTDSPADWGHAGGGSGGAVRHFTSCGSRSGGSRSSGSGSGGGDYVTISKREYELLLLKVKAMDVLQEGITIADCSHPDMPLIYANAGFVRTTGYSTSFVLGKNCRWGVCMGWVS</sequence>
<evidence type="ECO:0000313" key="4">
    <source>
        <dbReference type="Proteomes" id="UP001054857"/>
    </source>
</evidence>
<comment type="caution">
    <text evidence="3">The sequence shown here is derived from an EMBL/GenBank/DDBJ whole genome shotgun (WGS) entry which is preliminary data.</text>
</comment>
<evidence type="ECO:0000256" key="2">
    <source>
        <dbReference type="SAM" id="MobiDB-lite"/>
    </source>
</evidence>
<organism evidence="3 4">
    <name type="scientific">Astrephomene gubernaculifera</name>
    <dbReference type="NCBI Taxonomy" id="47775"/>
    <lineage>
        <taxon>Eukaryota</taxon>
        <taxon>Viridiplantae</taxon>
        <taxon>Chlorophyta</taxon>
        <taxon>core chlorophytes</taxon>
        <taxon>Chlorophyceae</taxon>
        <taxon>CS clade</taxon>
        <taxon>Chlamydomonadales</taxon>
        <taxon>Astrephomenaceae</taxon>
        <taxon>Astrephomene</taxon>
    </lineage>
</organism>
<evidence type="ECO:0000256" key="1">
    <source>
        <dbReference type="SAM" id="Coils"/>
    </source>
</evidence>